<feature type="domain" description="Response regulatory" evidence="1">
    <location>
        <begin position="29"/>
        <end position="148"/>
    </location>
</feature>
<comment type="caution">
    <text evidence="2">The sequence shown here is derived from an EMBL/GenBank/DDBJ whole genome shotgun (WGS) entry which is preliminary data.</text>
</comment>
<dbReference type="Gene3D" id="3.40.50.2300">
    <property type="match status" value="1"/>
</dbReference>
<dbReference type="InterPro" id="IPR011006">
    <property type="entry name" value="CheY-like_superfamily"/>
</dbReference>
<dbReference type="Gene3D" id="3.30.450.40">
    <property type="match status" value="1"/>
</dbReference>
<protein>
    <recommendedName>
        <fullName evidence="1">Response regulatory domain-containing protein</fullName>
    </recommendedName>
</protein>
<evidence type="ECO:0000259" key="1">
    <source>
        <dbReference type="PROSITE" id="PS50110"/>
    </source>
</evidence>
<organism evidence="2">
    <name type="scientific">marine sediment metagenome</name>
    <dbReference type="NCBI Taxonomy" id="412755"/>
    <lineage>
        <taxon>unclassified sequences</taxon>
        <taxon>metagenomes</taxon>
        <taxon>ecological metagenomes</taxon>
    </lineage>
</organism>
<name>A0A0F9IDN1_9ZZZZ</name>
<dbReference type="PROSITE" id="PS50110">
    <property type="entry name" value="RESPONSE_REGULATORY"/>
    <property type="match status" value="1"/>
</dbReference>
<dbReference type="GO" id="GO:0000160">
    <property type="term" value="P:phosphorelay signal transduction system"/>
    <property type="evidence" value="ECO:0007669"/>
    <property type="project" value="InterPro"/>
</dbReference>
<dbReference type="InterPro" id="IPR001789">
    <property type="entry name" value="Sig_transdc_resp-reg_receiver"/>
</dbReference>
<dbReference type="EMBL" id="LAZR01021386">
    <property type="protein sequence ID" value="KKL85507.1"/>
    <property type="molecule type" value="Genomic_DNA"/>
</dbReference>
<feature type="non-terminal residue" evidence="2">
    <location>
        <position position="685"/>
    </location>
</feature>
<dbReference type="SUPFAM" id="SSF52172">
    <property type="entry name" value="CheY-like"/>
    <property type="match status" value="1"/>
</dbReference>
<accession>A0A0F9IDN1</accession>
<proteinExistence type="predicted"/>
<dbReference type="SUPFAM" id="SSF55781">
    <property type="entry name" value="GAF domain-like"/>
    <property type="match status" value="1"/>
</dbReference>
<sequence>MNRAGCHLLRNAAEAGNGQAMKRVKPKLRLCLCAENARLRRSLRKELEARGCHVTEAATADEAVAEIAVAAETEPFDGALLSLPESGGKTGLAVLGRVQKACAKTVVEVLVKDGQTDFARLALRSGASAFAFEADGPEEMWQRLVAAVAWRRLPREKRRLPDFLQEGLEVGISIIDRSFCIQYASAYQLRISTEDVSVPGVCWVEYNREPNRAEPCPWCPVRETFADGNVHTRITVSPKKDGPHFYDVTAIPIADEESGIVIAAAELVEDITESMLNDCRAAILKGEARFREAMEVMLKRMCDVGFDRARLYVQRRDPQYMDGIAAYGEHAGNIGKLRLDLETDPCFDKTGNSQGVVRYPASQDKHRHLIDVNGQVVDWEIRPNKTDWLEVPLKAPLPNGEELFVAKVSLDNDPSSRPLERNKPFWWVLEQYAQMLAPIVAQAREQWMRQERSKRAEEFRRLDDRLVSANTVQGQMAAIVKCTMKVLKAKHCHIRLLAEDKLVLVAHTGKAGRVRPEVYLKADRDTSVSVRFVRSDDHGEPQIWDERELKQHAERLRKRGLPEASEHFRQLRSCAVFGLGASGKLIGTLVIDAGIRHFFDNETIATAKELVYRAQTHMESNRRLENATRRAQQVEGLLDSIPSQVAVIDRTCHIRLANKAWQTRVGGEDVRKEHYRGYAEAARCV</sequence>
<gene>
    <name evidence="2" type="ORF">LCGC14_1954040</name>
</gene>
<reference evidence="2" key="1">
    <citation type="journal article" date="2015" name="Nature">
        <title>Complex archaea that bridge the gap between prokaryotes and eukaryotes.</title>
        <authorList>
            <person name="Spang A."/>
            <person name="Saw J.H."/>
            <person name="Jorgensen S.L."/>
            <person name="Zaremba-Niedzwiedzka K."/>
            <person name="Martijn J."/>
            <person name="Lind A.E."/>
            <person name="van Eijk R."/>
            <person name="Schleper C."/>
            <person name="Guy L."/>
            <person name="Ettema T.J."/>
        </authorList>
    </citation>
    <scope>NUCLEOTIDE SEQUENCE</scope>
</reference>
<dbReference type="AlphaFoldDB" id="A0A0F9IDN1"/>
<dbReference type="InterPro" id="IPR029016">
    <property type="entry name" value="GAF-like_dom_sf"/>
</dbReference>
<evidence type="ECO:0000313" key="2">
    <source>
        <dbReference type="EMBL" id="KKL85507.1"/>
    </source>
</evidence>